<reference evidence="2" key="1">
    <citation type="submission" date="2021-11" db="EMBL/GenBank/DDBJ databases">
        <authorList>
            <person name="Rodrigo-Torres L."/>
            <person name="Arahal R. D."/>
            <person name="Lucena T."/>
        </authorList>
    </citation>
    <scope>NUCLEOTIDE SEQUENCE</scope>
    <source>
        <strain evidence="2">CECT 7928</strain>
    </source>
</reference>
<accession>A0ABN8E0Q6</accession>
<evidence type="ECO:0000313" key="3">
    <source>
        <dbReference type="Proteomes" id="UP000838748"/>
    </source>
</evidence>
<gene>
    <name evidence="2" type="ORF">VMF7928_01374</name>
</gene>
<proteinExistence type="predicted"/>
<feature type="chain" id="PRO_5046772828" evidence="1">
    <location>
        <begin position="28"/>
        <end position="167"/>
    </location>
</feature>
<sequence length="167" mass="18654">MLRSTKLRNGTLAVVILGLIAPSIALAEPRQPYKYRKPAKNVVVVKPIYRPNYKVPAHRRYYYTKVPKHASYIVLAGITYAIIDNIYYKRSGNEYVYVEQPPVTVVKEVNTATAAPTNQPKVGTVIDFLPDGTVPVSVSGSTFYVKQSHWYAPIAGTNKFVVVEPQL</sequence>
<dbReference type="Proteomes" id="UP000838748">
    <property type="component" value="Unassembled WGS sequence"/>
</dbReference>
<evidence type="ECO:0000256" key="1">
    <source>
        <dbReference type="SAM" id="SignalP"/>
    </source>
</evidence>
<keyword evidence="3" id="KW-1185">Reference proteome</keyword>
<protein>
    <submittedName>
        <fullName evidence="2">Uncharacterized protein</fullName>
    </submittedName>
</protein>
<dbReference type="EMBL" id="CAKLDM010000001">
    <property type="protein sequence ID" value="CAH0537821.1"/>
    <property type="molecule type" value="Genomic_DNA"/>
</dbReference>
<dbReference type="RefSeq" id="WP_237360707.1">
    <property type="nucleotide sequence ID" value="NZ_CAKLDM010000001.1"/>
</dbReference>
<organism evidence="2 3">
    <name type="scientific">Vibrio marisflavi CECT 7928</name>
    <dbReference type="NCBI Taxonomy" id="634439"/>
    <lineage>
        <taxon>Bacteria</taxon>
        <taxon>Pseudomonadati</taxon>
        <taxon>Pseudomonadota</taxon>
        <taxon>Gammaproteobacteria</taxon>
        <taxon>Vibrionales</taxon>
        <taxon>Vibrionaceae</taxon>
        <taxon>Vibrio</taxon>
    </lineage>
</organism>
<feature type="signal peptide" evidence="1">
    <location>
        <begin position="1"/>
        <end position="27"/>
    </location>
</feature>
<evidence type="ECO:0000313" key="2">
    <source>
        <dbReference type="EMBL" id="CAH0537821.1"/>
    </source>
</evidence>
<name>A0ABN8E0Q6_9VIBR</name>
<comment type="caution">
    <text evidence="2">The sequence shown here is derived from an EMBL/GenBank/DDBJ whole genome shotgun (WGS) entry which is preliminary data.</text>
</comment>
<keyword evidence="1" id="KW-0732">Signal</keyword>